<dbReference type="STRING" id="1396821.SAMN05444515_1209"/>
<feature type="domain" description="MrpA C-terminal/MbhD" evidence="13">
    <location>
        <begin position="610"/>
        <end position="673"/>
    </location>
</feature>
<evidence type="ECO:0000256" key="3">
    <source>
        <dbReference type="ARBA" id="ARBA00022449"/>
    </source>
</evidence>
<keyword evidence="4" id="KW-1003">Cell membrane</keyword>
<name>A0A1H7R0G8_9GAMM</name>
<dbReference type="Pfam" id="PF20501">
    <property type="entry name" value="MbhE"/>
    <property type="match status" value="1"/>
</dbReference>
<feature type="domain" description="NADH-Ubiquinone oxidoreductase (complex I) chain 5 N-terminal" evidence="12">
    <location>
        <begin position="65"/>
        <end position="112"/>
    </location>
</feature>
<feature type="transmembrane region" description="Helical" evidence="10">
    <location>
        <begin position="744"/>
        <end position="762"/>
    </location>
</feature>
<keyword evidence="3" id="KW-0050">Antiport</keyword>
<dbReference type="Pfam" id="PF00662">
    <property type="entry name" value="Proton_antipo_N"/>
    <property type="match status" value="1"/>
</dbReference>
<dbReference type="InterPro" id="IPR001516">
    <property type="entry name" value="Proton_antipo_N"/>
</dbReference>
<feature type="transmembrane region" description="Helical" evidence="10">
    <location>
        <begin position="244"/>
        <end position="260"/>
    </location>
</feature>
<evidence type="ECO:0000256" key="10">
    <source>
        <dbReference type="SAM" id="Phobius"/>
    </source>
</evidence>
<feature type="transmembrane region" description="Helical" evidence="10">
    <location>
        <begin position="651"/>
        <end position="676"/>
    </location>
</feature>
<gene>
    <name evidence="15" type="ORF">SAMN05444515_1209</name>
</gene>
<dbReference type="PRINTS" id="PR01434">
    <property type="entry name" value="NADHDHGNASE5"/>
</dbReference>
<dbReference type="EMBL" id="FOAA01000020">
    <property type="protein sequence ID" value="SEL53683.1"/>
    <property type="molecule type" value="Genomic_DNA"/>
</dbReference>
<feature type="transmembrane region" description="Helical" evidence="10">
    <location>
        <begin position="300"/>
        <end position="318"/>
    </location>
</feature>
<keyword evidence="6 10" id="KW-1133">Transmembrane helix</keyword>
<dbReference type="InterPro" id="IPR046806">
    <property type="entry name" value="MrpA_C/MbhE"/>
</dbReference>
<feature type="transmembrane region" description="Helical" evidence="10">
    <location>
        <begin position="451"/>
        <end position="473"/>
    </location>
</feature>
<dbReference type="InterPro" id="IPR001750">
    <property type="entry name" value="ND/Mrp_TM"/>
</dbReference>
<feature type="domain" description="MrpA C-terminal/MbhE" evidence="14">
    <location>
        <begin position="684"/>
        <end position="765"/>
    </location>
</feature>
<feature type="transmembrane region" description="Helical" evidence="10">
    <location>
        <begin position="404"/>
        <end position="430"/>
    </location>
</feature>
<feature type="transmembrane region" description="Helical" evidence="10">
    <location>
        <begin position="625"/>
        <end position="645"/>
    </location>
</feature>
<accession>A0A1H7R0G8</accession>
<protein>
    <submittedName>
        <fullName evidence="15">Multicomponent Na+:H+ antiporter subunit A</fullName>
    </submittedName>
</protein>
<evidence type="ECO:0000313" key="15">
    <source>
        <dbReference type="EMBL" id="SEL53683.1"/>
    </source>
</evidence>
<dbReference type="Proteomes" id="UP000199256">
    <property type="component" value="Unassembled WGS sequence"/>
</dbReference>
<keyword evidence="7" id="KW-0406">Ion transport</keyword>
<evidence type="ECO:0000259" key="14">
    <source>
        <dbReference type="Pfam" id="PF20501"/>
    </source>
</evidence>
<feature type="domain" description="NADH:quinone oxidoreductase/Mrp antiporter transmembrane" evidence="11">
    <location>
        <begin position="128"/>
        <end position="411"/>
    </location>
</feature>
<feature type="transmembrane region" description="Helical" evidence="10">
    <location>
        <begin position="568"/>
        <end position="587"/>
    </location>
</feature>
<evidence type="ECO:0000256" key="1">
    <source>
        <dbReference type="ARBA" id="ARBA00004651"/>
    </source>
</evidence>
<feature type="transmembrane region" description="Helical" evidence="10">
    <location>
        <begin position="599"/>
        <end position="618"/>
    </location>
</feature>
<dbReference type="NCBIfam" id="NF009287">
    <property type="entry name" value="PRK12647.1"/>
    <property type="match status" value="1"/>
</dbReference>
<keyword evidence="16" id="KW-1185">Reference proteome</keyword>
<comment type="subcellular location">
    <subcellularLocation>
        <location evidence="1">Cell membrane</location>
        <topology evidence="1">Multi-pass membrane protein</topology>
    </subcellularLocation>
    <subcellularLocation>
        <location evidence="9">Membrane</location>
        <topology evidence="9">Multi-pass membrane protein</topology>
    </subcellularLocation>
</comment>
<evidence type="ECO:0000256" key="9">
    <source>
        <dbReference type="RuleBase" id="RU000320"/>
    </source>
</evidence>
<feature type="transmembrane region" description="Helical" evidence="10">
    <location>
        <begin position="166"/>
        <end position="187"/>
    </location>
</feature>
<evidence type="ECO:0000259" key="12">
    <source>
        <dbReference type="Pfam" id="PF00662"/>
    </source>
</evidence>
<dbReference type="AlphaFoldDB" id="A0A1H7R0G8"/>
<evidence type="ECO:0000256" key="6">
    <source>
        <dbReference type="ARBA" id="ARBA00022989"/>
    </source>
</evidence>
<organism evidence="15 16">
    <name type="scientific">Ectothiorhodospira marina</name>
    <dbReference type="NCBI Taxonomy" id="1396821"/>
    <lineage>
        <taxon>Bacteria</taxon>
        <taxon>Pseudomonadati</taxon>
        <taxon>Pseudomonadota</taxon>
        <taxon>Gammaproteobacteria</taxon>
        <taxon>Chromatiales</taxon>
        <taxon>Ectothiorhodospiraceae</taxon>
        <taxon>Ectothiorhodospira</taxon>
    </lineage>
</organism>
<evidence type="ECO:0000313" key="16">
    <source>
        <dbReference type="Proteomes" id="UP000199256"/>
    </source>
</evidence>
<dbReference type="Pfam" id="PF00361">
    <property type="entry name" value="Proton_antipo_M"/>
    <property type="match status" value="1"/>
</dbReference>
<feature type="transmembrane region" description="Helical" evidence="10">
    <location>
        <begin position="500"/>
        <end position="521"/>
    </location>
</feature>
<keyword evidence="8 10" id="KW-0472">Membrane</keyword>
<dbReference type="GO" id="GO:0005886">
    <property type="term" value="C:plasma membrane"/>
    <property type="evidence" value="ECO:0007669"/>
    <property type="project" value="UniProtKB-SubCell"/>
</dbReference>
<feature type="transmembrane region" description="Helical" evidence="10">
    <location>
        <begin position="369"/>
        <end position="392"/>
    </location>
</feature>
<dbReference type="PANTHER" id="PTHR43373:SF1">
    <property type="entry name" value="NA(+)_H(+) ANTIPORTER SUBUNIT A"/>
    <property type="match status" value="1"/>
</dbReference>
<sequence length="770" mass="82329">MGVLLAVLSGFVIAAVAPWVHRGLGRHGGWVLAALPAALFIYFASFLPGLGEAEGGRFILEYDWIPSLGIQLSFLVDGLSLLFALLISGIGFFVVAYAGRYLEGHRDLGRFYVLILAFMASMLGLVLSSNLISLFVFWELTSITSYLLIGYNHEDAKARKSALQGLFVTVAGGLALLTGLIMMALVGGSYELHELLTSGDIFREHDWYMGILLLVLLGCFTKSAQYPFHFWLPNAMAAPTPVSAYLHSATMVKAGVYLMARLNPSLGGTEAWMLLLGLFGAVTMFVGVFLSLRSTGIKQLLAYSTVMALGTLTMLIGVGSETAMLAAMAFLLAHSLYKGALFLVAGILDHEAGCKDILQTGGLRRALPVTTAFAGLAALSLAGVLPALGFVAKELLFEAVLEAPALAGLLSILAVVSAMMVVAVAAIIGIRPWYGPRADTPKRPAHEAPPALLAGPVVLASLGLLFGLGAGWVDQGLISWAAAAVYGAPVSPYLSLWHGFNLPLLLSGVSLALGLLLYLNWERFRRFTGFMEVANRYGPEAAYEKSMSGMVWLSGWQTRVLQNGYLRYYLLTILVSTVGLVMVTLFTRTDVNIDLDLSGILVHEAFIVAVLLMAALVSVTTRSRLGAVASLGAVGFCVALIYVLFSAADVGITQVLVETLTVIMLVLVLFRLPGFLGLTPMALRIRDALIALAVGTMMAVLKLAASTTQYADSISDYFIQESQPSGYGRNIVNVILVDFRALDTLGEIVVLALAAVGVYAMIKFRAEDRK</sequence>
<feature type="transmembrane region" description="Helical" evidence="10">
    <location>
        <begin position="207"/>
        <end position="232"/>
    </location>
</feature>
<feature type="transmembrane region" description="Helical" evidence="10">
    <location>
        <begin position="688"/>
        <end position="705"/>
    </location>
</feature>
<evidence type="ECO:0000256" key="4">
    <source>
        <dbReference type="ARBA" id="ARBA00022475"/>
    </source>
</evidence>
<feature type="transmembrane region" description="Helical" evidence="10">
    <location>
        <begin position="72"/>
        <end position="99"/>
    </location>
</feature>
<dbReference type="GO" id="GO:0006811">
    <property type="term" value="P:monoatomic ion transport"/>
    <property type="evidence" value="ECO:0007669"/>
    <property type="project" value="UniProtKB-KW"/>
</dbReference>
<evidence type="ECO:0000256" key="5">
    <source>
        <dbReference type="ARBA" id="ARBA00022692"/>
    </source>
</evidence>
<feature type="transmembrane region" description="Helical" evidence="10">
    <location>
        <begin position="30"/>
        <end position="51"/>
    </location>
</feature>
<dbReference type="Pfam" id="PF13244">
    <property type="entry name" value="MbhD"/>
    <property type="match status" value="1"/>
</dbReference>
<feature type="transmembrane region" description="Helical" evidence="10">
    <location>
        <begin position="324"/>
        <end position="348"/>
    </location>
</feature>
<dbReference type="GO" id="GO:0015297">
    <property type="term" value="F:antiporter activity"/>
    <property type="evidence" value="ECO:0007669"/>
    <property type="project" value="UniProtKB-KW"/>
</dbReference>
<proteinExistence type="predicted"/>
<evidence type="ECO:0000256" key="2">
    <source>
        <dbReference type="ARBA" id="ARBA00022448"/>
    </source>
</evidence>
<keyword evidence="5 9" id="KW-0812">Transmembrane</keyword>
<evidence type="ECO:0000256" key="7">
    <source>
        <dbReference type="ARBA" id="ARBA00023065"/>
    </source>
</evidence>
<evidence type="ECO:0000256" key="8">
    <source>
        <dbReference type="ARBA" id="ARBA00023136"/>
    </source>
</evidence>
<evidence type="ECO:0000259" key="13">
    <source>
        <dbReference type="Pfam" id="PF13244"/>
    </source>
</evidence>
<dbReference type="PANTHER" id="PTHR43373">
    <property type="entry name" value="NA(+)/H(+) ANTIPORTER SUBUNIT"/>
    <property type="match status" value="1"/>
</dbReference>
<keyword evidence="2" id="KW-0813">Transport</keyword>
<dbReference type="InterPro" id="IPR050616">
    <property type="entry name" value="CPA3_Na-H_Antiporter_A"/>
</dbReference>
<dbReference type="InterPro" id="IPR025383">
    <property type="entry name" value="MrpA_C/MbhD"/>
</dbReference>
<evidence type="ECO:0000259" key="11">
    <source>
        <dbReference type="Pfam" id="PF00361"/>
    </source>
</evidence>
<reference evidence="16" key="1">
    <citation type="submission" date="2016-10" db="EMBL/GenBank/DDBJ databases">
        <authorList>
            <person name="Varghese N."/>
            <person name="Submissions S."/>
        </authorList>
    </citation>
    <scope>NUCLEOTIDE SEQUENCE [LARGE SCALE GENOMIC DNA]</scope>
    <source>
        <strain evidence="16">DSM 241</strain>
    </source>
</reference>
<feature type="transmembrane region" description="Helical" evidence="10">
    <location>
        <begin position="272"/>
        <end position="293"/>
    </location>
</feature>
<feature type="transmembrane region" description="Helical" evidence="10">
    <location>
        <begin position="111"/>
        <end position="138"/>
    </location>
</feature>